<evidence type="ECO:0000313" key="10">
    <source>
        <dbReference type="EMBL" id="QUH29046.1"/>
    </source>
</evidence>
<feature type="domain" description="Spore germination GerAC-like C-terminal" evidence="8">
    <location>
        <begin position="203"/>
        <end position="368"/>
    </location>
</feature>
<dbReference type="PANTHER" id="PTHR35789:SF1">
    <property type="entry name" value="SPORE GERMINATION PROTEIN B3"/>
    <property type="match status" value="1"/>
</dbReference>
<dbReference type="InterPro" id="IPR057336">
    <property type="entry name" value="GerAC_N"/>
</dbReference>
<dbReference type="InterPro" id="IPR008844">
    <property type="entry name" value="Spore_GerAC-like"/>
</dbReference>
<evidence type="ECO:0000259" key="8">
    <source>
        <dbReference type="Pfam" id="PF05504"/>
    </source>
</evidence>
<dbReference type="Proteomes" id="UP000677305">
    <property type="component" value="Chromosome"/>
</dbReference>
<organism evidence="10 11">
    <name type="scientific">Vallitalea guaymasensis</name>
    <dbReference type="NCBI Taxonomy" id="1185412"/>
    <lineage>
        <taxon>Bacteria</taxon>
        <taxon>Bacillati</taxon>
        <taxon>Bacillota</taxon>
        <taxon>Clostridia</taxon>
        <taxon>Lachnospirales</taxon>
        <taxon>Vallitaleaceae</taxon>
        <taxon>Vallitalea</taxon>
    </lineage>
</organism>
<dbReference type="PROSITE" id="PS51257">
    <property type="entry name" value="PROKAR_LIPOPROTEIN"/>
    <property type="match status" value="1"/>
</dbReference>
<evidence type="ECO:0000256" key="6">
    <source>
        <dbReference type="ARBA" id="ARBA00023139"/>
    </source>
</evidence>
<keyword evidence="5" id="KW-0472">Membrane</keyword>
<evidence type="ECO:0000256" key="4">
    <source>
        <dbReference type="ARBA" id="ARBA00022729"/>
    </source>
</evidence>
<keyword evidence="4" id="KW-0732">Signal</keyword>
<dbReference type="InterPro" id="IPR046953">
    <property type="entry name" value="Spore_GerAC-like_C"/>
</dbReference>
<keyword evidence="7" id="KW-0449">Lipoprotein</keyword>
<keyword evidence="11" id="KW-1185">Reference proteome</keyword>
<reference evidence="10 11" key="1">
    <citation type="submission" date="2020-07" db="EMBL/GenBank/DDBJ databases">
        <title>Vallitalea guaymasensis genome.</title>
        <authorList>
            <person name="Postec A."/>
        </authorList>
    </citation>
    <scope>NUCLEOTIDE SEQUENCE [LARGE SCALE GENOMIC DNA]</scope>
    <source>
        <strain evidence="10 11">Ra1766G1</strain>
    </source>
</reference>
<name>A0A8J8M9Y5_9FIRM</name>
<comment type="similarity">
    <text evidence="2">Belongs to the GerABKC lipoprotein family.</text>
</comment>
<comment type="subcellular location">
    <subcellularLocation>
        <location evidence="1">Membrane</location>
        <topology evidence="1">Lipid-anchor</topology>
    </subcellularLocation>
</comment>
<dbReference type="GO" id="GO:0009847">
    <property type="term" value="P:spore germination"/>
    <property type="evidence" value="ECO:0007669"/>
    <property type="project" value="InterPro"/>
</dbReference>
<dbReference type="NCBIfam" id="TIGR02887">
    <property type="entry name" value="spore_ger_x_C"/>
    <property type="match status" value="1"/>
</dbReference>
<protein>
    <submittedName>
        <fullName evidence="10">Ger(X)C family spore germination protein</fullName>
    </submittedName>
</protein>
<dbReference type="KEGG" id="vgu:HYG85_08975"/>
<evidence type="ECO:0000259" key="9">
    <source>
        <dbReference type="Pfam" id="PF25198"/>
    </source>
</evidence>
<dbReference type="GO" id="GO:0016020">
    <property type="term" value="C:membrane"/>
    <property type="evidence" value="ECO:0007669"/>
    <property type="project" value="UniProtKB-SubCell"/>
</dbReference>
<dbReference type="PANTHER" id="PTHR35789">
    <property type="entry name" value="SPORE GERMINATION PROTEIN B3"/>
    <property type="match status" value="1"/>
</dbReference>
<dbReference type="EMBL" id="CP058561">
    <property type="protein sequence ID" value="QUH29046.1"/>
    <property type="molecule type" value="Genomic_DNA"/>
</dbReference>
<gene>
    <name evidence="10" type="ORF">HYG85_08975</name>
</gene>
<proteinExistence type="inferred from homology"/>
<dbReference type="Pfam" id="PF25198">
    <property type="entry name" value="Spore_GerAC_N"/>
    <property type="match status" value="1"/>
</dbReference>
<accession>A0A8J8M9Y5</accession>
<feature type="domain" description="Spore germination protein N-terminal" evidence="9">
    <location>
        <begin position="21"/>
        <end position="193"/>
    </location>
</feature>
<evidence type="ECO:0000313" key="11">
    <source>
        <dbReference type="Proteomes" id="UP000677305"/>
    </source>
</evidence>
<evidence type="ECO:0000256" key="2">
    <source>
        <dbReference type="ARBA" id="ARBA00007886"/>
    </source>
</evidence>
<keyword evidence="6" id="KW-0564">Palmitate</keyword>
<sequence length="371" mass="41906">MKIKVMAILVICSILLVGCWDKVELNDRAYVISLALDDIGDLLEVTYTIPNLPVITAQSGGEATKFIKVTKAETLTQANRAFGKKSNLRINFDHTKVIIFGADFLNDPHNLRKVLDHFDRNPEYSKALLLLGTKETGKKLLESVPNGEETTGIYLSQVFINNSLETISAKTIELGDFISQMYSTEGNGVMPNVIFRDNEVIVDGLAILRDYQLRGWMEDKYMTPYSWILGKGKETVALVDMEGVLVPYEISDLTSKMDFELKDGLLKIKISISSEGDVSEYILEDKDKLFSTSYIAEIENEVANSMEEDIYELMNIIQEEYGIDIINAYNNLKTSNRKVWKTTKSDWQNFFNAAAIEVECKVNIRRVGLSK</sequence>
<evidence type="ECO:0000256" key="3">
    <source>
        <dbReference type="ARBA" id="ARBA00022544"/>
    </source>
</evidence>
<dbReference type="InterPro" id="IPR038501">
    <property type="entry name" value="Spore_GerAC_C_sf"/>
</dbReference>
<evidence type="ECO:0000256" key="1">
    <source>
        <dbReference type="ARBA" id="ARBA00004635"/>
    </source>
</evidence>
<dbReference type="AlphaFoldDB" id="A0A8J8M9Y5"/>
<dbReference type="Pfam" id="PF05504">
    <property type="entry name" value="Spore_GerAC"/>
    <property type="match status" value="1"/>
</dbReference>
<dbReference type="RefSeq" id="WP_212693188.1">
    <property type="nucleotide sequence ID" value="NZ_CP058561.1"/>
</dbReference>
<keyword evidence="3" id="KW-0309">Germination</keyword>
<evidence type="ECO:0000256" key="7">
    <source>
        <dbReference type="ARBA" id="ARBA00023288"/>
    </source>
</evidence>
<dbReference type="Gene3D" id="3.30.300.210">
    <property type="entry name" value="Nutrient germinant receptor protein C, domain 3"/>
    <property type="match status" value="1"/>
</dbReference>
<evidence type="ECO:0000256" key="5">
    <source>
        <dbReference type="ARBA" id="ARBA00023136"/>
    </source>
</evidence>